<dbReference type="AlphaFoldDB" id="A0A9Q3H3N2"/>
<feature type="compositionally biased region" description="Basic residues" evidence="1">
    <location>
        <begin position="1"/>
        <end position="10"/>
    </location>
</feature>
<keyword evidence="3" id="KW-1185">Reference proteome</keyword>
<proteinExistence type="predicted"/>
<evidence type="ECO:0000313" key="2">
    <source>
        <dbReference type="EMBL" id="MBW0490673.1"/>
    </source>
</evidence>
<evidence type="ECO:0000256" key="1">
    <source>
        <dbReference type="SAM" id="MobiDB-lite"/>
    </source>
</evidence>
<name>A0A9Q3H3N2_9BASI</name>
<accession>A0A9Q3H3N2</accession>
<reference evidence="2" key="1">
    <citation type="submission" date="2021-03" db="EMBL/GenBank/DDBJ databases">
        <title>Draft genome sequence of rust myrtle Austropuccinia psidii MF-1, a brazilian biotype.</title>
        <authorList>
            <person name="Quecine M.C."/>
            <person name="Pachon D.M.R."/>
            <person name="Bonatelli M.L."/>
            <person name="Correr F.H."/>
            <person name="Franceschini L.M."/>
            <person name="Leite T.F."/>
            <person name="Margarido G.R.A."/>
            <person name="Almeida C.A."/>
            <person name="Ferrarezi J.A."/>
            <person name="Labate C.A."/>
        </authorList>
    </citation>
    <scope>NUCLEOTIDE SEQUENCE</scope>
    <source>
        <strain evidence="2">MF-1</strain>
    </source>
</reference>
<gene>
    <name evidence="2" type="ORF">O181_030388</name>
</gene>
<evidence type="ECO:0000313" key="3">
    <source>
        <dbReference type="Proteomes" id="UP000765509"/>
    </source>
</evidence>
<dbReference type="Proteomes" id="UP000765509">
    <property type="component" value="Unassembled WGS sequence"/>
</dbReference>
<comment type="caution">
    <text evidence="2">The sequence shown here is derived from an EMBL/GenBank/DDBJ whole genome shotgun (WGS) entry which is preliminary data.</text>
</comment>
<feature type="compositionally biased region" description="Basic and acidic residues" evidence="1">
    <location>
        <begin position="103"/>
        <end position="114"/>
    </location>
</feature>
<organism evidence="2 3">
    <name type="scientific">Austropuccinia psidii MF-1</name>
    <dbReference type="NCBI Taxonomy" id="1389203"/>
    <lineage>
        <taxon>Eukaryota</taxon>
        <taxon>Fungi</taxon>
        <taxon>Dikarya</taxon>
        <taxon>Basidiomycota</taxon>
        <taxon>Pucciniomycotina</taxon>
        <taxon>Pucciniomycetes</taxon>
        <taxon>Pucciniales</taxon>
        <taxon>Sphaerophragmiaceae</taxon>
        <taxon>Austropuccinia</taxon>
    </lineage>
</organism>
<sequence length="166" mass="18517">MSPVHLRKLGIQRNQPDDRESFSRTRIPGRGHLGHRGGWQEIEGDHTHSSIHFPIQTKPQTRGMEGYGSISSAPPTPQGPIPMENVQKKVKPSIPLGRTWGKLPEDMSQRDRLQRAYGNHHRLESHQTSQTSGGEANQDKGESSHYPAIEEQLNQTGHTQIPSGSQ</sequence>
<feature type="compositionally biased region" description="Polar residues" evidence="1">
    <location>
        <begin position="152"/>
        <end position="166"/>
    </location>
</feature>
<protein>
    <submittedName>
        <fullName evidence="2">Uncharacterized protein</fullName>
    </submittedName>
</protein>
<dbReference type="EMBL" id="AVOT02010710">
    <property type="protein sequence ID" value="MBW0490673.1"/>
    <property type="molecule type" value="Genomic_DNA"/>
</dbReference>
<feature type="compositionally biased region" description="Polar residues" evidence="1">
    <location>
        <begin position="126"/>
        <end position="135"/>
    </location>
</feature>
<feature type="region of interest" description="Disordered" evidence="1">
    <location>
        <begin position="1"/>
        <end position="166"/>
    </location>
</feature>